<feature type="compositionally biased region" description="Acidic residues" evidence="1">
    <location>
        <begin position="326"/>
        <end position="342"/>
    </location>
</feature>
<feature type="compositionally biased region" description="Low complexity" evidence="1">
    <location>
        <begin position="548"/>
        <end position="561"/>
    </location>
</feature>
<feature type="compositionally biased region" description="Pro residues" evidence="1">
    <location>
        <begin position="521"/>
        <end position="530"/>
    </location>
</feature>
<feature type="region of interest" description="Disordered" evidence="1">
    <location>
        <begin position="33"/>
        <end position="161"/>
    </location>
</feature>
<accession>A0A5M3YLY6</accession>
<feature type="region of interest" description="Disordered" evidence="1">
    <location>
        <begin position="605"/>
        <end position="667"/>
    </location>
</feature>
<dbReference type="AlphaFoldDB" id="A0A5M3YLY6"/>
<feature type="compositionally biased region" description="Low complexity" evidence="1">
    <location>
        <begin position="483"/>
        <end position="498"/>
    </location>
</feature>
<reference evidence="2 3" key="1">
    <citation type="submission" date="2020-01" db="EMBL/GenBank/DDBJ databases">
        <title>Aspergillus terreus IFO 6365 whole genome shotgun sequence.</title>
        <authorList>
            <person name="Kanamasa S."/>
            <person name="Takahashi H."/>
        </authorList>
    </citation>
    <scope>NUCLEOTIDE SEQUENCE [LARGE SCALE GENOMIC DNA]</scope>
    <source>
        <strain evidence="2 3">IFO 6365</strain>
    </source>
</reference>
<comment type="caution">
    <text evidence="2">The sequence shown here is derived from an EMBL/GenBank/DDBJ whole genome shotgun (WGS) entry which is preliminary data.</text>
</comment>
<feature type="region of interest" description="Disordered" evidence="1">
    <location>
        <begin position="211"/>
        <end position="233"/>
    </location>
</feature>
<protein>
    <submittedName>
        <fullName evidence="2">Uncharacterized protein</fullName>
    </submittedName>
</protein>
<evidence type="ECO:0000313" key="3">
    <source>
        <dbReference type="Proteomes" id="UP000452235"/>
    </source>
</evidence>
<feature type="compositionally biased region" description="Low complexity" evidence="1">
    <location>
        <begin position="138"/>
        <end position="148"/>
    </location>
</feature>
<sequence>MAPKKSPPHAAFCEEYDEDAHAIVPDTRQVAKVAARRSRSDPRSLADPVLDLASDSGYSSRTAATVHSTQSAPSSGRNDFAAAAAAVPSAATTALKRADLDRVRSSRKDRTKERSPRPSRENDKMQVVYPPVTHHHQQQQQQQQQQPPQRHPSRRRESAQMRHYPGTCLECDQGLYHGSLDYPPSYYISQPSTPTVSSVHDYPPSIIQQDVPVSRPSARTGRSNSYHTNPRPMSFHGVAPNPMGGPVMYHHSGSARYDHGPPLSSSAYANYAPSQFSQPGSYYGASEFIHDHRKERSASRTRRRPSLSVYPQRPPMPDFDMPPVTFDDDDEDEDDEEEDDEPINLAPPPPPPPPQARPRQPSYSAHDRDEDYYRSMPPPPLKYKAAPNIIQRRPDPPRKSVTAPAVSYDRRSSRSLDLSDLRDALPSEYGYHRSSRETIVPERNRRLRSTAYHPDGSTATRPSRVSVESSRRSRRAPTVYDYPASVSVGGSASGSAPADDIDEKQREAEEYQYQTASRAGKPPPSQPPAVLPLTEDALYKAKTERPSSESGSQKSRSSRGSAKPDEASNNNSIVMTMNGITMSIPHNTVGGKMISLRSGDTGAISLNIHNPHEHRRRPKKYLPAGSASGASEHSARREIEDVHRPRGDRRSDRASRRSSRSIYSGRS</sequence>
<feature type="compositionally biased region" description="Polar residues" evidence="1">
    <location>
        <begin position="56"/>
        <end position="77"/>
    </location>
</feature>
<feature type="compositionally biased region" description="Basic and acidic residues" evidence="1">
    <location>
        <begin position="537"/>
        <end position="547"/>
    </location>
</feature>
<feature type="compositionally biased region" description="Pro residues" evidence="1">
    <location>
        <begin position="345"/>
        <end position="356"/>
    </location>
</feature>
<name>A0A5M3YLY6_ASPTE</name>
<feature type="compositionally biased region" description="Basic and acidic residues" evidence="1">
    <location>
        <begin position="633"/>
        <end position="655"/>
    </location>
</feature>
<dbReference type="EMBL" id="BLJY01000001">
    <property type="protein sequence ID" value="GFF12370.1"/>
    <property type="molecule type" value="Genomic_DNA"/>
</dbReference>
<feature type="compositionally biased region" description="Basic and acidic residues" evidence="1">
    <location>
        <begin position="408"/>
        <end position="444"/>
    </location>
</feature>
<feature type="region of interest" description="Disordered" evidence="1">
    <location>
        <begin position="292"/>
        <end position="571"/>
    </location>
</feature>
<evidence type="ECO:0000313" key="2">
    <source>
        <dbReference type="EMBL" id="GFF12370.1"/>
    </source>
</evidence>
<dbReference type="VEuPathDB" id="FungiDB:ATEG_01392"/>
<feature type="compositionally biased region" description="Low complexity" evidence="1">
    <location>
        <begin position="81"/>
        <end position="94"/>
    </location>
</feature>
<evidence type="ECO:0000256" key="1">
    <source>
        <dbReference type="SAM" id="MobiDB-lite"/>
    </source>
</evidence>
<feature type="compositionally biased region" description="Basic and acidic residues" evidence="1">
    <location>
        <begin position="96"/>
        <end position="124"/>
    </location>
</feature>
<dbReference type="Proteomes" id="UP000452235">
    <property type="component" value="Unassembled WGS sequence"/>
</dbReference>
<gene>
    <name evidence="2" type="ORF">ATEIFO6365_0001059300</name>
</gene>
<organism evidence="2 3">
    <name type="scientific">Aspergillus terreus</name>
    <dbReference type="NCBI Taxonomy" id="33178"/>
    <lineage>
        <taxon>Eukaryota</taxon>
        <taxon>Fungi</taxon>
        <taxon>Dikarya</taxon>
        <taxon>Ascomycota</taxon>
        <taxon>Pezizomycotina</taxon>
        <taxon>Eurotiomycetes</taxon>
        <taxon>Eurotiomycetidae</taxon>
        <taxon>Eurotiales</taxon>
        <taxon>Aspergillaceae</taxon>
        <taxon>Aspergillus</taxon>
        <taxon>Aspergillus subgen. Circumdati</taxon>
    </lineage>
</organism>
<dbReference type="OrthoDB" id="5407458at2759"/>
<keyword evidence="3" id="KW-1185">Reference proteome</keyword>
<proteinExistence type="predicted"/>